<keyword evidence="2" id="KW-0813">Transport</keyword>
<evidence type="ECO:0000313" key="9">
    <source>
        <dbReference type="EMBL" id="KKU10211.1"/>
    </source>
</evidence>
<feature type="transmembrane region" description="Helical" evidence="8">
    <location>
        <begin position="6"/>
        <end position="23"/>
    </location>
</feature>
<dbReference type="Proteomes" id="UP000034329">
    <property type="component" value="Unassembled WGS sequence"/>
</dbReference>
<evidence type="ECO:0000256" key="1">
    <source>
        <dbReference type="ARBA" id="ARBA00004167"/>
    </source>
</evidence>
<dbReference type="Pfam" id="PF02416">
    <property type="entry name" value="TatA_B_E"/>
    <property type="match status" value="1"/>
</dbReference>
<dbReference type="GO" id="GO:0016020">
    <property type="term" value="C:membrane"/>
    <property type="evidence" value="ECO:0007669"/>
    <property type="project" value="UniProtKB-ARBA"/>
</dbReference>
<sequence length="48" mass="5212">MLKSIGTGELAVIAAMVFFFVGGRKLPELARGIGDSIREFKKATKEEV</sequence>
<comment type="caution">
    <text evidence="9">The sequence shown here is derived from an EMBL/GenBank/DDBJ whole genome shotgun (WGS) entry which is preliminary data.</text>
</comment>
<dbReference type="PANTHER" id="PTHR42982">
    <property type="entry name" value="SEC-INDEPENDENT PROTEIN TRANSLOCASE PROTEIN TATA"/>
    <property type="match status" value="1"/>
</dbReference>
<keyword evidence="4" id="KW-0653">Protein transport</keyword>
<keyword evidence="3 8" id="KW-0812">Transmembrane</keyword>
<evidence type="ECO:0000256" key="6">
    <source>
        <dbReference type="ARBA" id="ARBA00023010"/>
    </source>
</evidence>
<dbReference type="EMBL" id="LCLA01000017">
    <property type="protein sequence ID" value="KKU10211.1"/>
    <property type="molecule type" value="Genomic_DNA"/>
</dbReference>
<evidence type="ECO:0000256" key="4">
    <source>
        <dbReference type="ARBA" id="ARBA00022927"/>
    </source>
</evidence>
<gene>
    <name evidence="9" type="ORF">UX13_C0017G0003</name>
</gene>
<comment type="subcellular location">
    <subcellularLocation>
        <location evidence="1">Membrane</location>
        <topology evidence="1">Single-pass membrane protein</topology>
    </subcellularLocation>
</comment>
<evidence type="ECO:0000256" key="7">
    <source>
        <dbReference type="ARBA" id="ARBA00023136"/>
    </source>
</evidence>
<name>A0A0G1MPE6_9BACT</name>
<dbReference type="PANTHER" id="PTHR42982:SF1">
    <property type="entry name" value="SEC-INDEPENDENT PROTEIN TRANSLOCASE PROTEIN TATA"/>
    <property type="match status" value="1"/>
</dbReference>
<keyword evidence="7 8" id="KW-0472">Membrane</keyword>
<reference evidence="9 10" key="1">
    <citation type="journal article" date="2015" name="Nature">
        <title>rRNA introns, odd ribosomes, and small enigmatic genomes across a large radiation of phyla.</title>
        <authorList>
            <person name="Brown C.T."/>
            <person name="Hug L.A."/>
            <person name="Thomas B.C."/>
            <person name="Sharon I."/>
            <person name="Castelle C.J."/>
            <person name="Singh A."/>
            <person name="Wilkins M.J."/>
            <person name="Williams K.H."/>
            <person name="Banfield J.F."/>
        </authorList>
    </citation>
    <scope>NUCLEOTIDE SEQUENCE [LARGE SCALE GENOMIC DNA]</scope>
</reference>
<evidence type="ECO:0000313" key="10">
    <source>
        <dbReference type="Proteomes" id="UP000034329"/>
    </source>
</evidence>
<evidence type="ECO:0000256" key="8">
    <source>
        <dbReference type="SAM" id="Phobius"/>
    </source>
</evidence>
<dbReference type="InterPro" id="IPR003369">
    <property type="entry name" value="TatA/B/E"/>
</dbReference>
<protein>
    <submittedName>
        <fullName evidence="9">Sec-independent protein translocase protein TatA</fullName>
    </submittedName>
</protein>
<proteinExistence type="predicted"/>
<evidence type="ECO:0000256" key="2">
    <source>
        <dbReference type="ARBA" id="ARBA00022448"/>
    </source>
</evidence>
<keyword evidence="6" id="KW-0811">Translocation</keyword>
<evidence type="ECO:0000256" key="5">
    <source>
        <dbReference type="ARBA" id="ARBA00022989"/>
    </source>
</evidence>
<keyword evidence="5 8" id="KW-1133">Transmembrane helix</keyword>
<accession>A0A0G1MPE6</accession>
<dbReference type="AlphaFoldDB" id="A0A0G1MPE6"/>
<dbReference type="Gene3D" id="1.20.5.3310">
    <property type="match status" value="1"/>
</dbReference>
<dbReference type="GO" id="GO:0015031">
    <property type="term" value="P:protein transport"/>
    <property type="evidence" value="ECO:0007669"/>
    <property type="project" value="UniProtKB-KW"/>
</dbReference>
<organism evidence="9 10">
    <name type="scientific">Candidatus Woesebacteria bacterium GW2011_GWB1_45_5</name>
    <dbReference type="NCBI Taxonomy" id="1618581"/>
    <lineage>
        <taxon>Bacteria</taxon>
        <taxon>Candidatus Woeseibacteriota</taxon>
    </lineage>
</organism>
<evidence type="ECO:0000256" key="3">
    <source>
        <dbReference type="ARBA" id="ARBA00022692"/>
    </source>
</evidence>